<keyword evidence="3" id="KW-0576">Peroxisome</keyword>
<evidence type="ECO:0000313" key="5">
    <source>
        <dbReference type="Proteomes" id="UP000009022"/>
    </source>
</evidence>
<dbReference type="PANTHER" id="PTHR13299">
    <property type="entry name" value="PEROXISOMAL MEMBRANE PROTEIN PEX16"/>
    <property type="match status" value="1"/>
</dbReference>
<dbReference type="AlphaFoldDB" id="B3SAX0"/>
<proteinExistence type="inferred from homology"/>
<dbReference type="eggNOG" id="KOG4546">
    <property type="taxonomic scope" value="Eukaryota"/>
</dbReference>
<evidence type="ECO:0000256" key="2">
    <source>
        <dbReference type="ARBA" id="ARBA00018577"/>
    </source>
</evidence>
<protein>
    <recommendedName>
        <fullName evidence="2 3">Peroxisomal membrane protein PEX16</fullName>
    </recommendedName>
</protein>
<dbReference type="InParanoid" id="B3SAX0"/>
<dbReference type="HOGENOM" id="CLU_070601_0_0_1"/>
<organism evidence="4 5">
    <name type="scientific">Trichoplax adhaerens</name>
    <name type="common">Trichoplax reptans</name>
    <dbReference type="NCBI Taxonomy" id="10228"/>
    <lineage>
        <taxon>Eukaryota</taxon>
        <taxon>Metazoa</taxon>
        <taxon>Placozoa</taxon>
        <taxon>Uniplacotomia</taxon>
        <taxon>Trichoplacea</taxon>
        <taxon>Trichoplacidae</taxon>
        <taxon>Trichoplax</taxon>
    </lineage>
</organism>
<dbReference type="Pfam" id="PF08610">
    <property type="entry name" value="Pex16"/>
    <property type="match status" value="1"/>
</dbReference>
<reference evidence="4 5" key="1">
    <citation type="journal article" date="2008" name="Nature">
        <title>The Trichoplax genome and the nature of placozoans.</title>
        <authorList>
            <person name="Srivastava M."/>
            <person name="Begovic E."/>
            <person name="Chapman J."/>
            <person name="Putnam N.H."/>
            <person name="Hellsten U."/>
            <person name="Kawashima T."/>
            <person name="Kuo A."/>
            <person name="Mitros T."/>
            <person name="Salamov A."/>
            <person name="Carpenter M.L."/>
            <person name="Signorovitch A.Y."/>
            <person name="Moreno M.A."/>
            <person name="Kamm K."/>
            <person name="Grimwood J."/>
            <person name="Schmutz J."/>
            <person name="Shapiro H."/>
            <person name="Grigoriev I.V."/>
            <person name="Buss L.W."/>
            <person name="Schierwater B."/>
            <person name="Dellaporta S.L."/>
            <person name="Rokhsar D.S."/>
        </authorList>
    </citation>
    <scope>NUCLEOTIDE SEQUENCE [LARGE SCALE GENOMIC DNA]</scope>
    <source>
        <strain evidence="4 5">Grell-BS-1999</strain>
    </source>
</reference>
<dbReference type="PhylomeDB" id="B3SAX0"/>
<dbReference type="RefSeq" id="XP_002117337.1">
    <property type="nucleotide sequence ID" value="XM_002117301.1"/>
</dbReference>
<dbReference type="FunCoup" id="B3SAX0">
    <property type="interactions" value="1565"/>
</dbReference>
<evidence type="ECO:0000256" key="1">
    <source>
        <dbReference type="ARBA" id="ARBA00009505"/>
    </source>
</evidence>
<dbReference type="GO" id="GO:0005778">
    <property type="term" value="C:peroxisomal membrane"/>
    <property type="evidence" value="ECO:0000318"/>
    <property type="project" value="GO_Central"/>
</dbReference>
<dbReference type="Proteomes" id="UP000009022">
    <property type="component" value="Unassembled WGS sequence"/>
</dbReference>
<dbReference type="KEGG" id="tad:TRIADDRAFT_32406"/>
<dbReference type="STRING" id="10228.B3SAX0"/>
<dbReference type="CTD" id="6758602"/>
<dbReference type="OrthoDB" id="2021143at2759"/>
<accession>B3SAX0</accession>
<keyword evidence="5" id="KW-1185">Reference proteome</keyword>
<keyword evidence="3" id="KW-0962">Peroxisome biogenesis</keyword>
<dbReference type="InterPro" id="IPR013919">
    <property type="entry name" value="Pex16"/>
</dbReference>
<dbReference type="OMA" id="PTWQSTY"/>
<evidence type="ECO:0000313" key="4">
    <source>
        <dbReference type="EMBL" id="EDV20176.1"/>
    </source>
</evidence>
<dbReference type="GeneID" id="6758602"/>
<dbReference type="PANTHER" id="PTHR13299:SF0">
    <property type="entry name" value="PEROXISOMAL MEMBRANE PROTEIN PEX16"/>
    <property type="match status" value="1"/>
</dbReference>
<evidence type="ECO:0000256" key="3">
    <source>
        <dbReference type="RuleBase" id="RU365003"/>
    </source>
</evidence>
<comment type="subcellular location">
    <subcellularLocation>
        <location evidence="3">Peroxisome membrane</location>
    </subcellularLocation>
</comment>
<dbReference type="GO" id="GO:0007031">
    <property type="term" value="P:peroxisome organization"/>
    <property type="evidence" value="ECO:0000318"/>
    <property type="project" value="GO_Central"/>
</dbReference>
<dbReference type="EMBL" id="DS985262">
    <property type="protein sequence ID" value="EDV20176.1"/>
    <property type="molecule type" value="Genomic_DNA"/>
</dbReference>
<name>B3SAX0_TRIAD</name>
<gene>
    <name evidence="4" type="ORF">TRIADDRAFT_32406</name>
</gene>
<sequence length="340" mass="39674">MASGILHFITAKWQEIATNYRDLIIKDPEIASRIEAILRMVSYLIQGKFPFSQEISELVYTASNLLTLTNDEIYRHARKLANSASVIKIKRWLTVVEYVEVFIEVGSARLLGDFGRWVVVLMVQILKAAMRLVLVFKHKDGIQCRPTIAPMKRDSKTLSEMNNKQNMKNDPTAQELPVWKGERSGRFVRSLSAGNRRQYPNLDQYKMFVEQEPTPLTERQKLAELLYTVRPVLHILSMFTFGQNSWKPWLISTFTDLSRYLIAGDTTKRTFQERQEISRRYMVLLLYLLRSPCYDNYSREKVIAILGFLSRYIPGSSLIIGPLIEYLPYWQKTYSYNWTS</sequence>
<comment type="similarity">
    <text evidence="1 3">Belongs to the peroxin-16 family.</text>
</comment>